<accession>A0AAN4VP51</accession>
<name>A0AAN4VP51_BIFAD</name>
<evidence type="ECO:0000313" key="3">
    <source>
        <dbReference type="Proteomes" id="UP000886943"/>
    </source>
</evidence>
<dbReference type="Pfam" id="PF06114">
    <property type="entry name" value="Peptidase_M78"/>
    <property type="match status" value="1"/>
</dbReference>
<dbReference type="Gene3D" id="1.10.10.2910">
    <property type="match status" value="1"/>
</dbReference>
<gene>
    <name evidence="2" type="ORF">BIFAD42_19950</name>
</gene>
<dbReference type="Proteomes" id="UP000886943">
    <property type="component" value="Unassembled WGS sequence"/>
</dbReference>
<dbReference type="EMBL" id="BPPZ01000018">
    <property type="protein sequence ID" value="GJD15011.1"/>
    <property type="molecule type" value="Genomic_DNA"/>
</dbReference>
<proteinExistence type="predicted"/>
<reference evidence="2" key="1">
    <citation type="submission" date="2021-08" db="EMBL/GenBank/DDBJ databases">
        <title>Draft genome sequence of the GABA producer Bifidobacterium adolescentis 4-2, isolated from healthy human feces.</title>
        <authorList>
            <person name="Altaib H."/>
            <person name="Niwa R."/>
            <person name="Abe M."/>
            <person name="Suzuki T."/>
        </authorList>
    </citation>
    <scope>NUCLEOTIDE SEQUENCE</scope>
    <source>
        <strain evidence="2">4-2</strain>
    </source>
</reference>
<organism evidence="2 3">
    <name type="scientific">Bifidobacterium adolescentis</name>
    <dbReference type="NCBI Taxonomy" id="1680"/>
    <lineage>
        <taxon>Bacteria</taxon>
        <taxon>Bacillati</taxon>
        <taxon>Actinomycetota</taxon>
        <taxon>Actinomycetes</taxon>
        <taxon>Bifidobacteriales</taxon>
        <taxon>Bifidobacteriaceae</taxon>
        <taxon>Bifidobacterium</taxon>
    </lineage>
</organism>
<evidence type="ECO:0000313" key="2">
    <source>
        <dbReference type="EMBL" id="GJD15011.1"/>
    </source>
</evidence>
<feature type="domain" description="IrrE N-terminal-like" evidence="1">
    <location>
        <begin position="48"/>
        <end position="102"/>
    </location>
</feature>
<sequence>MERRGRITTSLPDLPIDRRMTYGAMRRAIIGLPVTVSSAILPDGLWGCYDDENHVILIDRRLTYAAKRCTLVHELTHWRHGDASCEHVARSREEHRARRETALTLIDPLHYGLLEQMYDGNSWNIAQELEVTQQVLGDFRQVMAERVSII</sequence>
<comment type="caution">
    <text evidence="2">The sequence shown here is derived from an EMBL/GenBank/DDBJ whole genome shotgun (WGS) entry which is preliminary data.</text>
</comment>
<dbReference type="InterPro" id="IPR010359">
    <property type="entry name" value="IrrE_HExxH"/>
</dbReference>
<dbReference type="RefSeq" id="WP_223896070.1">
    <property type="nucleotide sequence ID" value="NZ_BPPZ01000018.1"/>
</dbReference>
<evidence type="ECO:0000259" key="1">
    <source>
        <dbReference type="Pfam" id="PF06114"/>
    </source>
</evidence>
<protein>
    <recommendedName>
        <fullName evidence="1">IrrE N-terminal-like domain-containing protein</fullName>
    </recommendedName>
</protein>
<dbReference type="AlphaFoldDB" id="A0AAN4VP51"/>